<dbReference type="GO" id="GO:0003887">
    <property type="term" value="F:DNA-directed DNA polymerase activity"/>
    <property type="evidence" value="ECO:0007669"/>
    <property type="project" value="UniProtKB-KW"/>
</dbReference>
<dbReference type="Gene3D" id="3.20.20.140">
    <property type="entry name" value="Metal-dependent hydrolases"/>
    <property type="match status" value="1"/>
</dbReference>
<reference evidence="7" key="1">
    <citation type="submission" date="2020-05" db="EMBL/GenBank/DDBJ databases">
        <authorList>
            <person name="Chiriac C."/>
            <person name="Salcher M."/>
            <person name="Ghai R."/>
            <person name="Kavagutti S V."/>
        </authorList>
    </citation>
    <scope>NUCLEOTIDE SEQUENCE</scope>
</reference>
<dbReference type="PANTHER" id="PTHR32294">
    <property type="entry name" value="DNA POLYMERASE III SUBUNIT ALPHA"/>
    <property type="match status" value="1"/>
</dbReference>
<dbReference type="InterPro" id="IPR004013">
    <property type="entry name" value="PHP_dom"/>
</dbReference>
<dbReference type="Pfam" id="PF02811">
    <property type="entry name" value="PHP"/>
    <property type="match status" value="1"/>
</dbReference>
<evidence type="ECO:0000256" key="1">
    <source>
        <dbReference type="ARBA" id="ARBA00022679"/>
    </source>
</evidence>
<dbReference type="InterPro" id="IPR004805">
    <property type="entry name" value="DnaE2/DnaE/PolC"/>
</dbReference>
<protein>
    <submittedName>
        <fullName evidence="7">DnaE DNA polymerase III, alpha subunit</fullName>
    </submittedName>
</protein>
<keyword evidence="4" id="KW-0239">DNA-directed DNA polymerase</keyword>
<organism evidence="7">
    <name type="scientific">uncultured Caudovirales phage</name>
    <dbReference type="NCBI Taxonomy" id="2100421"/>
    <lineage>
        <taxon>Viruses</taxon>
        <taxon>Duplodnaviria</taxon>
        <taxon>Heunggongvirae</taxon>
        <taxon>Uroviricota</taxon>
        <taxon>Caudoviricetes</taxon>
        <taxon>Peduoviridae</taxon>
        <taxon>Maltschvirus</taxon>
        <taxon>Maltschvirus maltsch</taxon>
    </lineage>
</organism>
<dbReference type="InterPro" id="IPR016195">
    <property type="entry name" value="Pol/histidinol_Pase-like"/>
</dbReference>
<dbReference type="InterPro" id="IPR003141">
    <property type="entry name" value="Pol/His_phosphatase_N"/>
</dbReference>
<dbReference type="GO" id="GO:0006260">
    <property type="term" value="P:DNA replication"/>
    <property type="evidence" value="ECO:0007669"/>
    <property type="project" value="UniProtKB-KW"/>
</dbReference>
<dbReference type="SUPFAM" id="SSF89550">
    <property type="entry name" value="PHP domain-like"/>
    <property type="match status" value="1"/>
</dbReference>
<evidence type="ECO:0000256" key="3">
    <source>
        <dbReference type="ARBA" id="ARBA00022705"/>
    </source>
</evidence>
<evidence type="ECO:0000256" key="5">
    <source>
        <dbReference type="SAM" id="MobiDB-lite"/>
    </source>
</evidence>
<dbReference type="InterPro" id="IPR040982">
    <property type="entry name" value="DNA_pol3_finger"/>
</dbReference>
<feature type="compositionally biased region" description="Basic residues" evidence="5">
    <location>
        <begin position="933"/>
        <end position="948"/>
    </location>
</feature>
<keyword evidence="3" id="KW-0235">DNA replication</keyword>
<dbReference type="Pfam" id="PF17657">
    <property type="entry name" value="DNA_pol3_finger"/>
    <property type="match status" value="1"/>
</dbReference>
<dbReference type="GO" id="GO:0008408">
    <property type="term" value="F:3'-5' exonuclease activity"/>
    <property type="evidence" value="ECO:0007669"/>
    <property type="project" value="InterPro"/>
</dbReference>
<evidence type="ECO:0000259" key="6">
    <source>
        <dbReference type="SMART" id="SM00481"/>
    </source>
</evidence>
<evidence type="ECO:0000256" key="2">
    <source>
        <dbReference type="ARBA" id="ARBA00022695"/>
    </source>
</evidence>
<dbReference type="SMART" id="SM00481">
    <property type="entry name" value="POLIIIAc"/>
    <property type="match status" value="1"/>
</dbReference>
<name>A0A6J7WS67_9CAUD</name>
<keyword evidence="1" id="KW-0808">Transferase</keyword>
<dbReference type="InterPro" id="IPR011708">
    <property type="entry name" value="DNA_pol3_alpha_NTPase_dom"/>
</dbReference>
<evidence type="ECO:0000313" key="7">
    <source>
        <dbReference type="EMBL" id="CAB5220806.1"/>
    </source>
</evidence>
<evidence type="ECO:0000256" key="4">
    <source>
        <dbReference type="ARBA" id="ARBA00022932"/>
    </source>
</evidence>
<gene>
    <name evidence="7" type="ORF">UFOVP244_39</name>
</gene>
<feature type="domain" description="Polymerase/histidinol phosphatase N-terminal" evidence="6">
    <location>
        <begin position="9"/>
        <end position="76"/>
    </location>
</feature>
<keyword evidence="2" id="KW-0548">Nucleotidyltransferase</keyword>
<feature type="region of interest" description="Disordered" evidence="5">
    <location>
        <begin position="928"/>
        <end position="962"/>
    </location>
</feature>
<sequence length="962" mass="109115">MLQLRPMAVGFHEHTDLGSLDGASTVEAKVKRAKELGRIADCVTDHGTLNALASQWKSCQKHGIQCIHGIEAYVLDPFNPTYKDARGREKKQYAHLTIHFKTKKAYEYFCKLTPIMEARAEVRYGERKPIMTLQELEAISGDIVLGSGCLVGLCQKYLKDGEVHKTIEMYERLRSLAGPGNFYVEVFPHKVTHDWQPAIFGEDGRLVSAGHFKPHDCSDDGMPLDYQKKPNQFLLDLARKYKDPVIISEDSHFARPEDKVVQDSKLSNGDQRWKFYNSLHMLSSEEAAASLKDQLKVSDKDIEEFIDNSYKFVEQFKDYKFTTAKDEWHIPRMEDIYTVTTPTTTKNKLRELIKAHGKMPAKDHPKYKVYAERLSKEVAILADNGSCDFLPYFFILEDLCRHCTDEGILYNARGSAGGSLTLYLLGCSITDPIRYNLSFERFMTLGRIKSGSLPDVDMDFSDQHRVFEYLRTKYGDRFQRISIHKPLKIKTSIKDAERQVFGRVRIETEIMCKAMPVIPQGVSDNQWLFGYEDETTGDHVPGFYQLERPEAKALRDYAVENPAIWKTVLKCLGVQREKSIHACGSLIADRPIQEFMPISVVSGTTCTGFGPKDVEYIGGIKFDFLGVKYLRAIEIVLKLINLSRPESQQITWQEFAKDDRVFTDILKNIKTRGLFQVNTNSMRPLIRSIGPVSIPQVTDILAICRPAVLDAPSPDGDEGKSAADFYVKCNSGMKSSYLIHPDMEPFVRDTFGLILYQEQQIAIAKHLLNLSDEQAEEFRRATGKKDATLMNTKVNELVAGCLSRGWTKEQSTLLADSYKAASRYSFNRSHALSYALVTYNGAFLKANYPLEFWKGMLTAYGDDQDDIKDLMMECSNMILPVDVLKSEVSDWVIEGRRLRPPLQSLKQVGDKAAEGLIEFIRKDLSEFNQKPVKEKKPRAPSNRTKKATTPKVSGLAFNKEGA</sequence>
<dbReference type="NCBIfam" id="TIGR00594">
    <property type="entry name" value="polc"/>
    <property type="match status" value="1"/>
</dbReference>
<dbReference type="EMBL" id="LR798292">
    <property type="protein sequence ID" value="CAB5220806.1"/>
    <property type="molecule type" value="Genomic_DNA"/>
</dbReference>
<dbReference type="Gene3D" id="1.10.150.870">
    <property type="match status" value="1"/>
</dbReference>
<dbReference type="PANTHER" id="PTHR32294:SF0">
    <property type="entry name" value="DNA POLYMERASE III SUBUNIT ALPHA"/>
    <property type="match status" value="1"/>
</dbReference>
<dbReference type="Pfam" id="PF07733">
    <property type="entry name" value="DNA_pol3_alpha"/>
    <property type="match status" value="1"/>
</dbReference>
<proteinExistence type="predicted"/>
<accession>A0A6J7WS67</accession>